<comment type="caution">
    <text evidence="2">The sequence shown here is derived from an EMBL/GenBank/DDBJ whole genome shotgun (WGS) entry which is preliminary data.</text>
</comment>
<name>A0AAD5S7Q8_9FUNG</name>
<dbReference type="GO" id="GO:0006364">
    <property type="term" value="P:rRNA processing"/>
    <property type="evidence" value="ECO:0007669"/>
    <property type="project" value="InterPro"/>
</dbReference>
<protein>
    <submittedName>
        <fullName evidence="2">Uncharacterized protein</fullName>
    </submittedName>
</protein>
<dbReference type="PANTHER" id="PTHR28272:SF1">
    <property type="entry name" value="RIBONUCLEASES P_MRP PROTEIN SUBUNIT POP3"/>
    <property type="match status" value="1"/>
</dbReference>
<dbReference type="GO" id="GO:0008033">
    <property type="term" value="P:tRNA processing"/>
    <property type="evidence" value="ECO:0007669"/>
    <property type="project" value="InterPro"/>
</dbReference>
<evidence type="ECO:0000256" key="1">
    <source>
        <dbReference type="SAM" id="MobiDB-lite"/>
    </source>
</evidence>
<evidence type="ECO:0000313" key="2">
    <source>
        <dbReference type="EMBL" id="KAJ3047471.1"/>
    </source>
</evidence>
<proteinExistence type="predicted"/>
<reference evidence="2" key="1">
    <citation type="submission" date="2020-05" db="EMBL/GenBank/DDBJ databases">
        <title>Phylogenomic resolution of chytrid fungi.</title>
        <authorList>
            <person name="Stajich J.E."/>
            <person name="Amses K."/>
            <person name="Simmons R."/>
            <person name="Seto K."/>
            <person name="Myers J."/>
            <person name="Bonds A."/>
            <person name="Quandt C.A."/>
            <person name="Barry K."/>
            <person name="Liu P."/>
            <person name="Grigoriev I."/>
            <person name="Longcore J.E."/>
            <person name="James T.Y."/>
        </authorList>
    </citation>
    <scope>NUCLEOTIDE SEQUENCE</scope>
    <source>
        <strain evidence="2">JEL0318</strain>
    </source>
</reference>
<dbReference type="EMBL" id="JADGJD010000954">
    <property type="protein sequence ID" value="KAJ3047471.1"/>
    <property type="molecule type" value="Genomic_DNA"/>
</dbReference>
<organism evidence="2 3">
    <name type="scientific">Rhizophlyctis rosea</name>
    <dbReference type="NCBI Taxonomy" id="64517"/>
    <lineage>
        <taxon>Eukaryota</taxon>
        <taxon>Fungi</taxon>
        <taxon>Fungi incertae sedis</taxon>
        <taxon>Chytridiomycota</taxon>
        <taxon>Chytridiomycota incertae sedis</taxon>
        <taxon>Chytridiomycetes</taxon>
        <taxon>Rhizophlyctidales</taxon>
        <taxon>Rhizophlyctidaceae</taxon>
        <taxon>Rhizophlyctis</taxon>
    </lineage>
</organism>
<dbReference type="InterPro" id="IPR013241">
    <property type="entry name" value="RNase_P_Pop3"/>
</dbReference>
<dbReference type="Proteomes" id="UP001212841">
    <property type="component" value="Unassembled WGS sequence"/>
</dbReference>
<evidence type="ECO:0000313" key="3">
    <source>
        <dbReference type="Proteomes" id="UP001212841"/>
    </source>
</evidence>
<dbReference type="PANTHER" id="PTHR28272">
    <property type="entry name" value="RIBONUCLEASES P/MRP PROTEIN SUBUNIT POP3"/>
    <property type="match status" value="1"/>
</dbReference>
<feature type="region of interest" description="Disordered" evidence="1">
    <location>
        <begin position="76"/>
        <end position="116"/>
    </location>
</feature>
<sequence length="307" mass="34275">MSNPKEEEKTARPDRRMVFKHTFDSPFTYKWPIVAQEDEEAILKLLCQTLSPIGDSRRKQSAHRIAQRIQLKRKAVEEAEASSHSESPLPDSTTLLRLPEGPKKKKRKSLAERASSRAITFSSTPFATTTPELDPTTLQLRKDLLLGVNAVTKALEPSRAPSQIQIIFLFRGDIPIPHLYAHFPTMTYLAAPECLLFAFGMKGAEKRVAESLGIKRVSCLGVKTPSETFTPLHILLKSKISLPIIPWLPRPTTIASQLPQSSRQQSASETKLKTVYVPTNVKTLQIPGQVFKFKNRNDERKNVGGGG</sequence>
<feature type="non-terminal residue" evidence="2">
    <location>
        <position position="1"/>
    </location>
</feature>
<keyword evidence="3" id="KW-1185">Reference proteome</keyword>
<accession>A0AAD5S7Q8</accession>
<dbReference type="AlphaFoldDB" id="A0AAD5S7Q8"/>
<gene>
    <name evidence="2" type="ORF">HK097_011506</name>
</gene>